<sequence length="794" mass="85375">MGSFGIGASVRRKEDKRFLTGKGTYTDDINRPGQLLAYLLRSPHAHAEIVRIDTAQAKLATGVATVFTGADLQAPELKVGGLPCGWLVTSKDGSPMAEPPRPLLAQGKVRHVGDPIAVVVAETYAQAEAAADLIEVDYKELPAVVAMDKAIKAGEPLLFETAPNNLCFDWHLGDKAAVEAAFSRAHHVTRLELVNNRLVSNPMEPRAAIGEYDPISEDYTLYTTSQAPHVHRLLIGAMVLQLPEHKLRVVAPDVGGGFGTKGSIYNEQALVLWLAKKVGRPVKWTASRSEIFLTDNQARDHVTEAELALDKDGKFLAMRVATLANLGAYLGSFAPAIPTWCYGTLLAGNYATPAIYVGVKGVFTNTAPVDAYRGAGRPEACYVVERLVDRAAREMKIDPVELRRRNFIANDAFPYTTPVALTYDSGDYFKTLDMALKAADYTGFEQRRREAATRGKLRGLGIASYIEACAMAPSVMAGQLGARAGFYESAQVRVHPSGGITVFTGSHSHGQGHETTFAQLVADRLGLAFDQVEIVHGDTSKIPFGMGTYASRSLAVGGTALVKAMDKVVNKGKKIAAHMLEADEADIEFADGKFTVAGTDRATTFAQVAFSAYVPHNFPIETVEPGLEETAFYDPTNFTYPAGCYIAEVEIDRETGTVALVNFTGADDFGRIINPMIVEGQVHGALVQGIGQALYENAVYDRVSGQLQTGSFMDYCMPRADNFVPFTLETNTTLCAHNPLGAKGCGEAGTIGAPPAIMNAVLDALAPLGIIDLDMPATPERVFRAMAQHQQAGR</sequence>
<dbReference type="InterPro" id="IPR000674">
    <property type="entry name" value="Ald_Oxase/Xan_DH_a/b"/>
</dbReference>
<reference evidence="4 5" key="1">
    <citation type="submission" date="2019-07" db="EMBL/GenBank/DDBJ databases">
        <title>Whole genome shotgun sequence of Reyranella soli NBRC 108950.</title>
        <authorList>
            <person name="Hosoyama A."/>
            <person name="Uohara A."/>
            <person name="Ohji S."/>
            <person name="Ichikawa N."/>
        </authorList>
    </citation>
    <scope>NUCLEOTIDE SEQUENCE [LARGE SCALE GENOMIC DNA]</scope>
    <source>
        <strain evidence="4 5">NBRC 108950</strain>
    </source>
</reference>
<dbReference type="InterPro" id="IPR036856">
    <property type="entry name" value="Ald_Oxase/Xan_DH_a/b_sf"/>
</dbReference>
<gene>
    <name evidence="4" type="ORF">RSO01_45260</name>
</gene>
<organism evidence="4 5">
    <name type="scientific">Reyranella soli</name>
    <dbReference type="NCBI Taxonomy" id="1230389"/>
    <lineage>
        <taxon>Bacteria</taxon>
        <taxon>Pseudomonadati</taxon>
        <taxon>Pseudomonadota</taxon>
        <taxon>Alphaproteobacteria</taxon>
        <taxon>Hyphomicrobiales</taxon>
        <taxon>Reyranellaceae</taxon>
        <taxon>Reyranella</taxon>
    </lineage>
</organism>
<evidence type="ECO:0000256" key="2">
    <source>
        <dbReference type="ARBA" id="ARBA00023002"/>
    </source>
</evidence>
<dbReference type="Pfam" id="PF01315">
    <property type="entry name" value="Ald_Xan_dh_C"/>
    <property type="match status" value="1"/>
</dbReference>
<keyword evidence="1" id="KW-0500">Molybdenum</keyword>
<dbReference type="InterPro" id="IPR008274">
    <property type="entry name" value="AldOxase/xan_DH_MoCoBD1"/>
</dbReference>
<dbReference type="SUPFAM" id="SSF56003">
    <property type="entry name" value="Molybdenum cofactor-binding domain"/>
    <property type="match status" value="1"/>
</dbReference>
<dbReference type="InterPro" id="IPR016208">
    <property type="entry name" value="Ald_Oxase/xanthine_DH-like"/>
</dbReference>
<dbReference type="InterPro" id="IPR037165">
    <property type="entry name" value="AldOxase/xan_DH_Mopterin-bd_sf"/>
</dbReference>
<dbReference type="RefSeq" id="WP_147151734.1">
    <property type="nucleotide sequence ID" value="NZ_BKAJ01000078.1"/>
</dbReference>
<protein>
    <submittedName>
        <fullName evidence="4">Carbon monoxide dehydrogenase</fullName>
    </submittedName>
</protein>
<evidence type="ECO:0000313" key="4">
    <source>
        <dbReference type="EMBL" id="GEP57360.1"/>
    </source>
</evidence>
<dbReference type="Pfam" id="PF02738">
    <property type="entry name" value="MoCoBD_1"/>
    <property type="match status" value="1"/>
</dbReference>
<comment type="caution">
    <text evidence="4">The sequence shown here is derived from an EMBL/GenBank/DDBJ whole genome shotgun (WGS) entry which is preliminary data.</text>
</comment>
<dbReference type="Pfam" id="PF20256">
    <property type="entry name" value="MoCoBD_2"/>
    <property type="match status" value="1"/>
</dbReference>
<evidence type="ECO:0000256" key="1">
    <source>
        <dbReference type="ARBA" id="ARBA00022505"/>
    </source>
</evidence>
<dbReference type="Proteomes" id="UP000321058">
    <property type="component" value="Unassembled WGS sequence"/>
</dbReference>
<dbReference type="OrthoDB" id="7374166at2"/>
<name>A0A512NEI8_9HYPH</name>
<dbReference type="InterPro" id="IPR046867">
    <property type="entry name" value="AldOxase/xan_DH_MoCoBD2"/>
</dbReference>
<feature type="domain" description="Aldehyde oxidase/xanthine dehydrogenase a/b hammerhead" evidence="3">
    <location>
        <begin position="20"/>
        <end position="142"/>
    </location>
</feature>
<dbReference type="GO" id="GO:0016491">
    <property type="term" value="F:oxidoreductase activity"/>
    <property type="evidence" value="ECO:0007669"/>
    <property type="project" value="UniProtKB-KW"/>
</dbReference>
<dbReference type="AlphaFoldDB" id="A0A512NEI8"/>
<keyword evidence="2" id="KW-0560">Oxidoreductase</keyword>
<dbReference type="Gene3D" id="3.30.365.10">
    <property type="entry name" value="Aldehyde oxidase/xanthine dehydrogenase, molybdopterin binding domain"/>
    <property type="match status" value="4"/>
</dbReference>
<dbReference type="SUPFAM" id="SSF54665">
    <property type="entry name" value="CO dehydrogenase molybdoprotein N-domain-like"/>
    <property type="match status" value="1"/>
</dbReference>
<dbReference type="GO" id="GO:0005506">
    <property type="term" value="F:iron ion binding"/>
    <property type="evidence" value="ECO:0007669"/>
    <property type="project" value="InterPro"/>
</dbReference>
<evidence type="ECO:0000259" key="3">
    <source>
        <dbReference type="SMART" id="SM01008"/>
    </source>
</evidence>
<dbReference type="PANTHER" id="PTHR11908:SF132">
    <property type="entry name" value="ALDEHYDE OXIDASE 1-RELATED"/>
    <property type="match status" value="1"/>
</dbReference>
<dbReference type="EMBL" id="BKAJ01000078">
    <property type="protein sequence ID" value="GEP57360.1"/>
    <property type="molecule type" value="Genomic_DNA"/>
</dbReference>
<accession>A0A512NEI8</accession>
<proteinExistence type="predicted"/>
<dbReference type="Gene3D" id="3.90.1170.50">
    <property type="entry name" value="Aldehyde oxidase/xanthine dehydrogenase, a/b hammerhead"/>
    <property type="match status" value="1"/>
</dbReference>
<dbReference type="SMART" id="SM01008">
    <property type="entry name" value="Ald_Xan_dh_C"/>
    <property type="match status" value="1"/>
</dbReference>
<dbReference type="PANTHER" id="PTHR11908">
    <property type="entry name" value="XANTHINE DEHYDROGENASE"/>
    <property type="match status" value="1"/>
</dbReference>
<keyword evidence="5" id="KW-1185">Reference proteome</keyword>
<evidence type="ECO:0000313" key="5">
    <source>
        <dbReference type="Proteomes" id="UP000321058"/>
    </source>
</evidence>